<name>A0ABQ0MVV5_9GAMM</name>
<accession>A0ABQ0MVV5</accession>
<evidence type="ECO:0000259" key="2">
    <source>
        <dbReference type="Pfam" id="PF07589"/>
    </source>
</evidence>
<protein>
    <recommendedName>
        <fullName evidence="2">Ice-binding protein C-terminal domain-containing protein</fullName>
    </recommendedName>
</protein>
<gene>
    <name evidence="3" type="ORF">MTCD1_02119</name>
</gene>
<feature type="signal peptide" evidence="1">
    <location>
        <begin position="1"/>
        <end position="23"/>
    </location>
</feature>
<dbReference type="Proteomes" id="UP000197068">
    <property type="component" value="Unassembled WGS sequence"/>
</dbReference>
<dbReference type="NCBIfam" id="NF038127">
    <property type="entry name" value="FDP_fam"/>
    <property type="match status" value="1"/>
</dbReference>
<feature type="chain" id="PRO_5046892002" description="Ice-binding protein C-terminal domain-containing protein" evidence="1">
    <location>
        <begin position="24"/>
        <end position="192"/>
    </location>
</feature>
<reference evidence="3 4" key="1">
    <citation type="submission" date="2017-06" db="EMBL/GenBank/DDBJ databases">
        <title>Whole Genome Sequences of Colwellia marinimaniae MTCD1.</title>
        <authorList>
            <person name="Kusumoto H."/>
            <person name="Inoue M."/>
            <person name="Tanikawa K."/>
            <person name="Maeji H."/>
            <person name="Cameron J.H."/>
            <person name="Bartlett D.H."/>
        </authorList>
    </citation>
    <scope>NUCLEOTIDE SEQUENCE [LARGE SCALE GENOMIC DNA]</scope>
    <source>
        <strain evidence="3 4">MTCD1</strain>
    </source>
</reference>
<dbReference type="Pfam" id="PF07589">
    <property type="entry name" value="PEP-CTERM"/>
    <property type="match status" value="1"/>
</dbReference>
<evidence type="ECO:0000313" key="3">
    <source>
        <dbReference type="EMBL" id="GAW96503.1"/>
    </source>
</evidence>
<dbReference type="RefSeq" id="WP_057181804.1">
    <property type="nucleotide sequence ID" value="NZ_BDQM01000015.1"/>
</dbReference>
<dbReference type="EMBL" id="BDQM01000015">
    <property type="protein sequence ID" value="GAW96503.1"/>
    <property type="molecule type" value="Genomic_DNA"/>
</dbReference>
<comment type="caution">
    <text evidence="3">The sequence shown here is derived from an EMBL/GenBank/DDBJ whole genome shotgun (WGS) entry which is preliminary data.</text>
</comment>
<evidence type="ECO:0000256" key="1">
    <source>
        <dbReference type="SAM" id="SignalP"/>
    </source>
</evidence>
<keyword evidence="1" id="KW-0732">Signal</keyword>
<sequence>MNIKMIKAAVAGLVLSVSGFANAGLITLDGRIDSGAEVDHWILNVTSSGLFTFDVLAYEGDYDDFFDNGTNNDHLDSYIYLFSNDINGSLVDSNDDGELGNDGSTEDYDSFMSVNLNVGTYVFAIGDYHLNEAGARDGINESNANEISVGNYRVSISSQAGVLSTNSVPEPTTLAIFALGIMGLAARRFKKQ</sequence>
<dbReference type="InterPro" id="IPR013424">
    <property type="entry name" value="Ice-binding_C"/>
</dbReference>
<evidence type="ECO:0000313" key="4">
    <source>
        <dbReference type="Proteomes" id="UP000197068"/>
    </source>
</evidence>
<organism evidence="3 4">
    <name type="scientific">Colwellia marinimaniae</name>
    <dbReference type="NCBI Taxonomy" id="1513592"/>
    <lineage>
        <taxon>Bacteria</taxon>
        <taxon>Pseudomonadati</taxon>
        <taxon>Pseudomonadota</taxon>
        <taxon>Gammaproteobacteria</taxon>
        <taxon>Alteromonadales</taxon>
        <taxon>Colwelliaceae</taxon>
        <taxon>Colwellia</taxon>
    </lineage>
</organism>
<proteinExistence type="predicted"/>
<feature type="domain" description="Ice-binding protein C-terminal" evidence="2">
    <location>
        <begin position="167"/>
        <end position="188"/>
    </location>
</feature>
<dbReference type="NCBIfam" id="TIGR02595">
    <property type="entry name" value="PEP_CTERM"/>
    <property type="match status" value="1"/>
</dbReference>
<keyword evidence="4" id="KW-1185">Reference proteome</keyword>